<organism evidence="4 5">
    <name type="scientific">Paraburkholderia unamae</name>
    <dbReference type="NCBI Taxonomy" id="219649"/>
    <lineage>
        <taxon>Bacteria</taxon>
        <taxon>Pseudomonadati</taxon>
        <taxon>Pseudomonadota</taxon>
        <taxon>Betaproteobacteria</taxon>
        <taxon>Burkholderiales</taxon>
        <taxon>Burkholderiaceae</taxon>
        <taxon>Paraburkholderia</taxon>
    </lineage>
</organism>
<evidence type="ECO:0000256" key="2">
    <source>
        <dbReference type="ARBA" id="ARBA00022801"/>
    </source>
</evidence>
<dbReference type="PANTHER" id="PTHR35147:SF1">
    <property type="entry name" value="CHEMORECEPTOR GLUTAMINE DEAMIDASE CHED-RELATED"/>
    <property type="match status" value="1"/>
</dbReference>
<dbReference type="EC" id="3.5.1.44" evidence="3"/>
<dbReference type="RefSeq" id="WP_116612694.1">
    <property type="nucleotide sequence ID" value="NZ_CAJZAT010000002.1"/>
</dbReference>
<dbReference type="EMBL" id="QEOB01000013">
    <property type="protein sequence ID" value="PVX78785.1"/>
    <property type="molecule type" value="Genomic_DNA"/>
</dbReference>
<comment type="function">
    <text evidence="3">Probably deamidates glutamine residues to glutamate on methyl-accepting chemotaxis receptors (MCPs), playing an important role in chemotaxis.</text>
</comment>
<sequence>MSNPHDVQVRMCEIAVSSGEDAKILRATLGSCVGIGLLWRSRGTYGLAHCLLPEPMGVARGAAPAAPQAGNGAKYVIEALPKLLAMMHADGAAEGEIEAVLAGGANMMHHRTTIHEPIGELNVRMARQMLANTRLKVVHVDVGGECGRQLTIDCEQHHYAVRHFSRTAAPQPSTSSSPLA</sequence>
<evidence type="ECO:0000313" key="5">
    <source>
        <dbReference type="Proteomes" id="UP000245712"/>
    </source>
</evidence>
<dbReference type="Gene3D" id="3.30.1330.200">
    <property type="match status" value="1"/>
</dbReference>
<keyword evidence="5" id="KW-1185">Reference proteome</keyword>
<evidence type="ECO:0000256" key="1">
    <source>
        <dbReference type="ARBA" id="ARBA00022500"/>
    </source>
</evidence>
<dbReference type="InterPro" id="IPR005659">
    <property type="entry name" value="Chemorcpt_Glu_NH3ase_CheD"/>
</dbReference>
<dbReference type="SUPFAM" id="SSF64438">
    <property type="entry name" value="CNF1/YfiH-like putative cysteine hydrolases"/>
    <property type="match status" value="1"/>
</dbReference>
<keyword evidence="1 3" id="KW-0145">Chemotaxis</keyword>
<accession>A0ABX5KKD9</accession>
<dbReference type="Pfam" id="PF03975">
    <property type="entry name" value="CheD"/>
    <property type="match status" value="1"/>
</dbReference>
<reference evidence="4 5" key="1">
    <citation type="submission" date="2018-05" db="EMBL/GenBank/DDBJ databases">
        <title>Genomic Encyclopedia of Type Strains, Phase IV (KMG-V): Genome sequencing to study the core and pangenomes of soil and plant-associated prokaryotes.</title>
        <authorList>
            <person name="Whitman W."/>
        </authorList>
    </citation>
    <scope>NUCLEOTIDE SEQUENCE [LARGE SCALE GENOMIC DNA]</scope>
    <source>
        <strain evidence="4 5">SCZa-39</strain>
    </source>
</reference>
<dbReference type="InterPro" id="IPR038592">
    <property type="entry name" value="CheD-like_sf"/>
</dbReference>
<gene>
    <name evidence="3" type="primary">cheD</name>
    <name evidence="4" type="ORF">C7402_11358</name>
</gene>
<evidence type="ECO:0000313" key="4">
    <source>
        <dbReference type="EMBL" id="PVX78785.1"/>
    </source>
</evidence>
<proteinExistence type="inferred from homology"/>
<comment type="catalytic activity">
    <reaction evidence="3">
        <text>L-glutaminyl-[protein] + H2O = L-glutamyl-[protein] + NH4(+)</text>
        <dbReference type="Rhea" id="RHEA:16441"/>
        <dbReference type="Rhea" id="RHEA-COMP:10207"/>
        <dbReference type="Rhea" id="RHEA-COMP:10208"/>
        <dbReference type="ChEBI" id="CHEBI:15377"/>
        <dbReference type="ChEBI" id="CHEBI:28938"/>
        <dbReference type="ChEBI" id="CHEBI:29973"/>
        <dbReference type="ChEBI" id="CHEBI:30011"/>
        <dbReference type="EC" id="3.5.1.44"/>
    </reaction>
</comment>
<protein>
    <recommendedName>
        <fullName evidence="3">Probable chemoreceptor glutamine deamidase CheD</fullName>
        <ecNumber evidence="3">3.5.1.44</ecNumber>
    </recommendedName>
</protein>
<dbReference type="Proteomes" id="UP000245712">
    <property type="component" value="Unassembled WGS sequence"/>
</dbReference>
<name>A0ABX5KKD9_9BURK</name>
<keyword evidence="2 3" id="KW-0378">Hydrolase</keyword>
<comment type="caution">
    <text evidence="4">The sequence shown here is derived from an EMBL/GenBank/DDBJ whole genome shotgun (WGS) entry which is preliminary data.</text>
</comment>
<dbReference type="PANTHER" id="PTHR35147">
    <property type="entry name" value="CHEMORECEPTOR GLUTAMINE DEAMIDASE CHED-RELATED"/>
    <property type="match status" value="1"/>
</dbReference>
<evidence type="ECO:0000256" key="3">
    <source>
        <dbReference type="HAMAP-Rule" id="MF_01440"/>
    </source>
</evidence>
<dbReference type="CDD" id="cd16352">
    <property type="entry name" value="CheD"/>
    <property type="match status" value="1"/>
</dbReference>
<dbReference type="HAMAP" id="MF_01440">
    <property type="entry name" value="CheD"/>
    <property type="match status" value="1"/>
</dbReference>
<dbReference type="InterPro" id="IPR011324">
    <property type="entry name" value="Cytotoxic_necrot_fac-like_cat"/>
</dbReference>
<comment type="similarity">
    <text evidence="3">Belongs to the CheD family.</text>
</comment>